<keyword evidence="1" id="KW-1133">Transmembrane helix</keyword>
<dbReference type="Pfam" id="PF04892">
    <property type="entry name" value="VanZ"/>
    <property type="match status" value="1"/>
</dbReference>
<dbReference type="Proteomes" id="UP000632138">
    <property type="component" value="Unassembled WGS sequence"/>
</dbReference>
<keyword evidence="1" id="KW-0812">Transmembrane</keyword>
<evidence type="ECO:0000259" key="2">
    <source>
        <dbReference type="Pfam" id="PF04892"/>
    </source>
</evidence>
<feature type="transmembrane region" description="Helical" evidence="1">
    <location>
        <begin position="12"/>
        <end position="31"/>
    </location>
</feature>
<keyword evidence="1" id="KW-0472">Membrane</keyword>
<organism evidence="3 4">
    <name type="scientific">Paractinoplanes ovalisporus</name>
    <dbReference type="NCBI Taxonomy" id="2810368"/>
    <lineage>
        <taxon>Bacteria</taxon>
        <taxon>Bacillati</taxon>
        <taxon>Actinomycetota</taxon>
        <taxon>Actinomycetes</taxon>
        <taxon>Micromonosporales</taxon>
        <taxon>Micromonosporaceae</taxon>
        <taxon>Paractinoplanes</taxon>
    </lineage>
</organism>
<evidence type="ECO:0000313" key="4">
    <source>
        <dbReference type="Proteomes" id="UP000632138"/>
    </source>
</evidence>
<dbReference type="RefSeq" id="WP_203376082.1">
    <property type="nucleotide sequence ID" value="NZ_JAENHP010000003.1"/>
</dbReference>
<feature type="domain" description="VanZ-like" evidence="2">
    <location>
        <begin position="86"/>
        <end position="154"/>
    </location>
</feature>
<feature type="transmembrane region" description="Helical" evidence="1">
    <location>
        <begin position="112"/>
        <end position="129"/>
    </location>
</feature>
<evidence type="ECO:0000313" key="3">
    <source>
        <dbReference type="EMBL" id="MBM2616175.1"/>
    </source>
</evidence>
<protein>
    <submittedName>
        <fullName evidence="3">VanZ family protein</fullName>
    </submittedName>
</protein>
<feature type="transmembrane region" description="Helical" evidence="1">
    <location>
        <begin position="141"/>
        <end position="162"/>
    </location>
</feature>
<feature type="transmembrane region" description="Helical" evidence="1">
    <location>
        <begin position="37"/>
        <end position="54"/>
    </location>
</feature>
<evidence type="ECO:0000256" key="1">
    <source>
        <dbReference type="SAM" id="Phobius"/>
    </source>
</evidence>
<keyword evidence="4" id="KW-1185">Reference proteome</keyword>
<name>A0ABS2A8T9_9ACTN</name>
<proteinExistence type="predicted"/>
<reference evidence="3 4" key="1">
    <citation type="submission" date="2021-01" db="EMBL/GenBank/DDBJ databases">
        <title>Actinoplanes sp. nov. LDG1-06 isolated from lichen.</title>
        <authorList>
            <person name="Saeng-In P."/>
            <person name="Phongsopitanun W."/>
            <person name="Kanchanasin P."/>
            <person name="Yuki M."/>
            <person name="Kudo T."/>
            <person name="Ohkuma M."/>
            <person name="Tanasupawat S."/>
        </authorList>
    </citation>
    <scope>NUCLEOTIDE SEQUENCE [LARGE SCALE GENOMIC DNA]</scope>
    <source>
        <strain evidence="3 4">LDG1-06</strain>
    </source>
</reference>
<dbReference type="InterPro" id="IPR006976">
    <property type="entry name" value="VanZ-like"/>
</dbReference>
<sequence length="184" mass="18983">MLDAGIIGNVVAQPRLLAVLGLTVVLAWPLGRLLGRGSLGTAFIVVVGAVLAATTTTRTPYYSLDGVEVYLRAWTGPAGLVHGFAGTHEKLANIGLFAPPAALATLLWRRPALIVGAATVLSFLIEAWQGFIGRGGDPVDVVHNGVGALLGAGAGFAIRAGYRWRDRKSNSRALTGAGSSTTGR</sequence>
<dbReference type="EMBL" id="JAENHP010000003">
    <property type="protein sequence ID" value="MBM2616175.1"/>
    <property type="molecule type" value="Genomic_DNA"/>
</dbReference>
<gene>
    <name evidence="3" type="ORF">JIG36_11470</name>
</gene>
<accession>A0ABS2A8T9</accession>
<comment type="caution">
    <text evidence="3">The sequence shown here is derived from an EMBL/GenBank/DDBJ whole genome shotgun (WGS) entry which is preliminary data.</text>
</comment>